<keyword evidence="3" id="KW-1185">Reference proteome</keyword>
<reference evidence="2" key="1">
    <citation type="submission" date="2020-07" db="EMBL/GenBank/DDBJ databases">
        <title>Genome sequence and genetic diversity analysis of an under-domesticated orphan crop, white fonio (Digitaria exilis).</title>
        <authorList>
            <person name="Bennetzen J.L."/>
            <person name="Chen S."/>
            <person name="Ma X."/>
            <person name="Wang X."/>
            <person name="Yssel A.E.J."/>
            <person name="Chaluvadi S.R."/>
            <person name="Johnson M."/>
            <person name="Gangashetty P."/>
            <person name="Hamidou F."/>
            <person name="Sanogo M.D."/>
            <person name="Zwaenepoel A."/>
            <person name="Wallace J."/>
            <person name="Van De Peer Y."/>
            <person name="Van Deynze A."/>
        </authorList>
    </citation>
    <scope>NUCLEOTIDE SEQUENCE</scope>
    <source>
        <tissue evidence="2">Leaves</tissue>
    </source>
</reference>
<evidence type="ECO:0000313" key="3">
    <source>
        <dbReference type="Proteomes" id="UP000636709"/>
    </source>
</evidence>
<accession>A0A835AQX6</accession>
<dbReference type="EMBL" id="JACEFO010002263">
    <property type="protein sequence ID" value="KAF8670147.1"/>
    <property type="molecule type" value="Genomic_DNA"/>
</dbReference>
<organism evidence="2 3">
    <name type="scientific">Digitaria exilis</name>
    <dbReference type="NCBI Taxonomy" id="1010633"/>
    <lineage>
        <taxon>Eukaryota</taxon>
        <taxon>Viridiplantae</taxon>
        <taxon>Streptophyta</taxon>
        <taxon>Embryophyta</taxon>
        <taxon>Tracheophyta</taxon>
        <taxon>Spermatophyta</taxon>
        <taxon>Magnoliopsida</taxon>
        <taxon>Liliopsida</taxon>
        <taxon>Poales</taxon>
        <taxon>Poaceae</taxon>
        <taxon>PACMAD clade</taxon>
        <taxon>Panicoideae</taxon>
        <taxon>Panicodae</taxon>
        <taxon>Paniceae</taxon>
        <taxon>Anthephorinae</taxon>
        <taxon>Digitaria</taxon>
    </lineage>
</organism>
<proteinExistence type="predicted"/>
<sequence length="131" mass="15116">MRIWNTHLPTKVKYFGWLLYHGRFNTRASLHHKGIRAVEDSCCVICTSVLETQEHIFTECPTASAVWVLVGATYHQDLCRTPWLIGDNLPLPSQVQLDVVLLIMWQIWKARNAMIFDRQPSTPSSIVQRVI</sequence>
<feature type="domain" description="Reverse transcriptase zinc-binding" evidence="1">
    <location>
        <begin position="3"/>
        <end position="67"/>
    </location>
</feature>
<comment type="caution">
    <text evidence="2">The sequence shown here is derived from an EMBL/GenBank/DDBJ whole genome shotgun (WGS) entry which is preliminary data.</text>
</comment>
<dbReference type="Proteomes" id="UP000636709">
    <property type="component" value="Unassembled WGS sequence"/>
</dbReference>
<dbReference type="AlphaFoldDB" id="A0A835AQX6"/>
<evidence type="ECO:0000313" key="2">
    <source>
        <dbReference type="EMBL" id="KAF8670147.1"/>
    </source>
</evidence>
<dbReference type="InterPro" id="IPR026960">
    <property type="entry name" value="RVT-Znf"/>
</dbReference>
<protein>
    <recommendedName>
        <fullName evidence="1">Reverse transcriptase zinc-binding domain-containing protein</fullName>
    </recommendedName>
</protein>
<dbReference type="Pfam" id="PF13966">
    <property type="entry name" value="zf-RVT"/>
    <property type="match status" value="1"/>
</dbReference>
<name>A0A835AQX6_9POAL</name>
<evidence type="ECO:0000259" key="1">
    <source>
        <dbReference type="Pfam" id="PF13966"/>
    </source>
</evidence>
<dbReference type="OrthoDB" id="685750at2759"/>
<gene>
    <name evidence="2" type="ORF">HU200_050901</name>
</gene>